<name>A0A915JSS3_ROMCU</name>
<dbReference type="AlphaFoldDB" id="A0A915JSS3"/>
<sequence length="91" mass="10596">MYLPFGELHSQMFIEKICPGMIEVKQENRRLVFLILVSQYPGNLVETLQFFRKTSKMLVFHPISDKNYYILGDKQTFLIPCKITSSPLPPS</sequence>
<reference evidence="2" key="1">
    <citation type="submission" date="2022-11" db="UniProtKB">
        <authorList>
            <consortium name="WormBaseParasite"/>
        </authorList>
    </citation>
    <scope>IDENTIFICATION</scope>
</reference>
<organism evidence="1 2">
    <name type="scientific">Romanomermis culicivorax</name>
    <name type="common">Nematode worm</name>
    <dbReference type="NCBI Taxonomy" id="13658"/>
    <lineage>
        <taxon>Eukaryota</taxon>
        <taxon>Metazoa</taxon>
        <taxon>Ecdysozoa</taxon>
        <taxon>Nematoda</taxon>
        <taxon>Enoplea</taxon>
        <taxon>Dorylaimia</taxon>
        <taxon>Mermithida</taxon>
        <taxon>Mermithoidea</taxon>
        <taxon>Mermithidae</taxon>
        <taxon>Romanomermis</taxon>
    </lineage>
</organism>
<keyword evidence="1" id="KW-1185">Reference proteome</keyword>
<protein>
    <submittedName>
        <fullName evidence="2">Uncharacterized protein</fullName>
    </submittedName>
</protein>
<dbReference type="Proteomes" id="UP000887565">
    <property type="component" value="Unplaced"/>
</dbReference>
<dbReference type="WBParaSite" id="nRc.2.0.1.t29291-RA">
    <property type="protein sequence ID" value="nRc.2.0.1.t29291-RA"/>
    <property type="gene ID" value="nRc.2.0.1.g29291"/>
</dbReference>
<evidence type="ECO:0000313" key="2">
    <source>
        <dbReference type="WBParaSite" id="nRc.2.0.1.t29291-RA"/>
    </source>
</evidence>
<proteinExistence type="predicted"/>
<accession>A0A915JSS3</accession>
<evidence type="ECO:0000313" key="1">
    <source>
        <dbReference type="Proteomes" id="UP000887565"/>
    </source>
</evidence>